<dbReference type="Proteomes" id="UP001165080">
    <property type="component" value="Unassembled WGS sequence"/>
</dbReference>
<organism evidence="2 3">
    <name type="scientific">Pleodorina starrii</name>
    <dbReference type="NCBI Taxonomy" id="330485"/>
    <lineage>
        <taxon>Eukaryota</taxon>
        <taxon>Viridiplantae</taxon>
        <taxon>Chlorophyta</taxon>
        <taxon>core chlorophytes</taxon>
        <taxon>Chlorophyceae</taxon>
        <taxon>CS clade</taxon>
        <taxon>Chlamydomonadales</taxon>
        <taxon>Volvocaceae</taxon>
        <taxon>Pleodorina</taxon>
    </lineage>
</organism>
<sequence length="781" mass="77870">MSRQPHPVIRSQPGRASALKCDHPPPHPHPHPQPHTASATALSAPLPAHAVGNPAPAASAVSVFGVDFTSRPCPRKPITVAVGRLTWPPPPPPATTAAGAGPAAPPIPGSASLPRPHSGECASNAAPRGSSPPSMHAPQRPPPSTHPQQPPPQLPPPQPPPPLQPQPPRPPPPPPRPTLEICRVDIHPSQPSLQSWLLTQPAPFVAALDFPFGQPRQLAEVMGWHAGGWRGLLESAAALSREAFEAALRGFMAGQPPGHKHLRRRVAAFSREVSPMSLVRTPTAKMFHAGVGLLAAAADAGCHVAPHMPREALGAGAGSDGVGVSGGGGQVLEQRDVAVAAPPRSPLAAAGAAGSAAPTSGGAASDAAAAADAAEAEAEAEAANAEADAARSSPAAPCGSSEEALGAGGRRCCDGSGGRLRVLLEAYPALPARRVLAGSLGVGAGAKCGSEECGGSRGGAAASRPRAGPGSGPSPGSGSGSGSVGRVCSYKSDSRGKAADPGRTAARVAICRALIGTDSLTSSTGAAATGEDEEEEEEVGRGGAVGGDTAARDATALDGRVEPPGGATRRRRRRQLRRVGADRPTDGSDDQASPPPAGPALLPCSGRVVGLSEAYGLAGVVVAPEVLRQCEEDASGDTLDAVLAALQAAWAATRGPEGNWGAPEDVDPLEGWVTDPWVWEQHLLALRNAEATAASPRVHHRDDDDDDDDCRGGFGAVDGGGEDAAGGAAATSGSEVAVAAVGGAGRGGPVGLEEAEALGAGVSGGGGKRRRTAEGGSRQGA</sequence>
<feature type="region of interest" description="Disordered" evidence="1">
    <location>
        <begin position="1"/>
        <end position="54"/>
    </location>
</feature>
<proteinExistence type="predicted"/>
<feature type="compositionally biased region" description="Pro residues" evidence="1">
    <location>
        <begin position="139"/>
        <end position="177"/>
    </location>
</feature>
<feature type="compositionally biased region" description="Low complexity" evidence="1">
    <location>
        <begin position="547"/>
        <end position="556"/>
    </location>
</feature>
<reference evidence="2 3" key="1">
    <citation type="journal article" date="2023" name="Commun. Biol.">
        <title>Reorganization of the ancestral sex-determining regions during the evolution of trioecy in Pleodorina starrii.</title>
        <authorList>
            <person name="Takahashi K."/>
            <person name="Suzuki S."/>
            <person name="Kawai-Toyooka H."/>
            <person name="Yamamoto K."/>
            <person name="Hamaji T."/>
            <person name="Ootsuki R."/>
            <person name="Yamaguchi H."/>
            <person name="Kawachi M."/>
            <person name="Higashiyama T."/>
            <person name="Nozaki H."/>
        </authorList>
    </citation>
    <scope>NUCLEOTIDE SEQUENCE [LARGE SCALE GENOMIC DNA]</scope>
    <source>
        <strain evidence="2 3">NIES-4479</strain>
    </source>
</reference>
<feature type="region of interest" description="Disordered" evidence="1">
    <location>
        <begin position="521"/>
        <end position="601"/>
    </location>
</feature>
<feature type="region of interest" description="Disordered" evidence="1">
    <location>
        <begin position="454"/>
        <end position="503"/>
    </location>
</feature>
<evidence type="ECO:0000313" key="2">
    <source>
        <dbReference type="EMBL" id="GLC61423.1"/>
    </source>
</evidence>
<feature type="region of interest" description="Disordered" evidence="1">
    <location>
        <begin position="82"/>
        <end position="181"/>
    </location>
</feature>
<feature type="compositionally biased region" description="Gly residues" evidence="1">
    <location>
        <begin position="469"/>
        <end position="483"/>
    </location>
</feature>
<evidence type="ECO:0000313" key="3">
    <source>
        <dbReference type="Proteomes" id="UP001165080"/>
    </source>
</evidence>
<feature type="compositionally biased region" description="Low complexity" evidence="1">
    <location>
        <begin position="34"/>
        <end position="50"/>
    </location>
</feature>
<dbReference type="AlphaFoldDB" id="A0A9W6F9M6"/>
<feature type="region of interest" description="Disordered" evidence="1">
    <location>
        <begin position="691"/>
        <end position="718"/>
    </location>
</feature>
<evidence type="ECO:0000256" key="1">
    <source>
        <dbReference type="SAM" id="MobiDB-lite"/>
    </source>
</evidence>
<dbReference type="PRINTS" id="PR01217">
    <property type="entry name" value="PRICHEXTENSN"/>
</dbReference>
<accession>A0A9W6F9M6</accession>
<feature type="compositionally biased region" description="Low complexity" evidence="1">
    <location>
        <begin position="459"/>
        <end position="468"/>
    </location>
</feature>
<name>A0A9W6F9M6_9CHLO</name>
<feature type="compositionally biased region" description="Low complexity" evidence="1">
    <location>
        <begin position="381"/>
        <end position="397"/>
    </location>
</feature>
<dbReference type="EMBL" id="BRXU01000046">
    <property type="protein sequence ID" value="GLC61423.1"/>
    <property type="molecule type" value="Genomic_DNA"/>
</dbReference>
<feature type="compositionally biased region" description="Basic residues" evidence="1">
    <location>
        <begin position="568"/>
        <end position="577"/>
    </location>
</feature>
<feature type="region of interest" description="Disordered" evidence="1">
    <location>
        <begin position="368"/>
        <end position="409"/>
    </location>
</feature>
<keyword evidence="3" id="KW-1185">Reference proteome</keyword>
<protein>
    <submittedName>
        <fullName evidence="2">Uncharacterized protein</fullName>
    </submittedName>
</protein>
<feature type="region of interest" description="Disordered" evidence="1">
    <location>
        <begin position="758"/>
        <end position="781"/>
    </location>
</feature>
<gene>
    <name evidence="2" type="primary">PLEST007723</name>
    <name evidence="2" type="ORF">PLESTB_001755000</name>
</gene>
<comment type="caution">
    <text evidence="2">The sequence shown here is derived from an EMBL/GenBank/DDBJ whole genome shotgun (WGS) entry which is preliminary data.</text>
</comment>